<evidence type="ECO:0000256" key="4">
    <source>
        <dbReference type="ARBA" id="ARBA00022701"/>
    </source>
</evidence>
<feature type="region of interest" description="Disordered" evidence="7">
    <location>
        <begin position="201"/>
        <end position="306"/>
    </location>
</feature>
<evidence type="ECO:0000256" key="3">
    <source>
        <dbReference type="ARBA" id="ARBA00022490"/>
    </source>
</evidence>
<feature type="compositionally biased region" description="Low complexity" evidence="7">
    <location>
        <begin position="364"/>
        <end position="374"/>
    </location>
</feature>
<evidence type="ECO:0000313" key="9">
    <source>
        <dbReference type="EMBL" id="RPB02061.1"/>
    </source>
</evidence>
<feature type="region of interest" description="Disordered" evidence="7">
    <location>
        <begin position="43"/>
        <end position="64"/>
    </location>
</feature>
<dbReference type="GO" id="GO:0007020">
    <property type="term" value="P:microtubule nucleation"/>
    <property type="evidence" value="ECO:0007669"/>
    <property type="project" value="TreeGrafter"/>
</dbReference>
<name>A0A3N4K0X6_9PEZI</name>
<dbReference type="GO" id="GO:0000776">
    <property type="term" value="C:kinetochore"/>
    <property type="evidence" value="ECO:0007669"/>
    <property type="project" value="TreeGrafter"/>
</dbReference>
<keyword evidence="5" id="KW-0175">Coiled coil</keyword>
<comment type="subcellular location">
    <subcellularLocation>
        <location evidence="1">Cytoplasm</location>
        <location evidence="1">Cytoskeleton</location>
    </subcellularLocation>
</comment>
<keyword evidence="6" id="KW-0206">Cytoskeleton</keyword>
<dbReference type="GO" id="GO:0000132">
    <property type="term" value="P:establishment of mitotic spindle orientation"/>
    <property type="evidence" value="ECO:0007669"/>
    <property type="project" value="TreeGrafter"/>
</dbReference>
<dbReference type="GO" id="GO:0007059">
    <property type="term" value="P:chromosome segregation"/>
    <property type="evidence" value="ECO:0007669"/>
    <property type="project" value="TreeGrafter"/>
</dbReference>
<comment type="similarity">
    <text evidence="2">Belongs to the nudE family.</text>
</comment>
<protein>
    <recommendedName>
        <fullName evidence="8">NUDE domain-containing protein</fullName>
    </recommendedName>
</protein>
<dbReference type="GO" id="GO:0008017">
    <property type="term" value="F:microtubule binding"/>
    <property type="evidence" value="ECO:0007669"/>
    <property type="project" value="InterPro"/>
</dbReference>
<accession>A0A3N4K0X6</accession>
<evidence type="ECO:0000256" key="5">
    <source>
        <dbReference type="ARBA" id="ARBA00023054"/>
    </source>
</evidence>
<dbReference type="Proteomes" id="UP000276215">
    <property type="component" value="Unassembled WGS sequence"/>
</dbReference>
<dbReference type="EMBL" id="ML120369">
    <property type="protein sequence ID" value="RPB02061.1"/>
    <property type="molecule type" value="Genomic_DNA"/>
</dbReference>
<sequence length="525" mass="57981">MPSKDCDSPGSEAKEALAYYKSQIQQLESELADFQASSKELEQELEKELEASEKQHRDLRNKNEGLRYEVEEWKNKYKQSKTEANSAQNVLQKEVTNLRETNRQISLRLRDIEVSNDDFERQERIVKSSLEDLESKYNQAIERGVLLEEEIKIGEQEREELRIECQRLRDELSDLKVEQDITVDKLNNAMAMAAKYGNGSLHHVPPPAKFQSTLSETSSMASRPPSTPTTPSAASTSTPQSDHSPTPPSPPISEVSTAPSQSSRIREDPALTPRPKHYQKPVRSRAPSFGSQGHGGGLPIPPSKSLHHIRGLIGQMQRLEQRVQHARSKLPGPVNTPPRISPRSQGVFIPPTITMRSQKKHRPSSTASSVTSGGSDRDTVYPHSTRLSFGERPSSRATSRPSSRASGATSRESLGSQLPQPQRPSSRASLSGRVTPMETHSEFGMTTINMRDRTSIGSVASSTDDTFPAPAIRRNTVGKGESGIPLPASGLPRRSFGGRRISSTSVDEETRRRMLGKKLSNVGEA</sequence>
<feature type="compositionally biased region" description="Polar residues" evidence="7">
    <location>
        <begin position="254"/>
        <end position="263"/>
    </location>
</feature>
<dbReference type="GO" id="GO:0047496">
    <property type="term" value="P:vesicle transport along microtubule"/>
    <property type="evidence" value="ECO:0007669"/>
    <property type="project" value="TreeGrafter"/>
</dbReference>
<evidence type="ECO:0000259" key="8">
    <source>
        <dbReference type="Pfam" id="PF04880"/>
    </source>
</evidence>
<evidence type="ECO:0000313" key="10">
    <source>
        <dbReference type="Proteomes" id="UP000276215"/>
    </source>
</evidence>
<dbReference type="GO" id="GO:0005874">
    <property type="term" value="C:microtubule"/>
    <property type="evidence" value="ECO:0007669"/>
    <property type="project" value="UniProtKB-KW"/>
</dbReference>
<dbReference type="GO" id="GO:0005871">
    <property type="term" value="C:kinesin complex"/>
    <property type="evidence" value="ECO:0007669"/>
    <property type="project" value="TreeGrafter"/>
</dbReference>
<evidence type="ECO:0000256" key="2">
    <source>
        <dbReference type="ARBA" id="ARBA00007429"/>
    </source>
</evidence>
<dbReference type="PANTHER" id="PTHR10921:SF1">
    <property type="entry name" value="NUCLEAR DISTRIBUTION PROTEIN NUDE HOMOLOG"/>
    <property type="match status" value="1"/>
</dbReference>
<dbReference type="OrthoDB" id="5877028at2759"/>
<dbReference type="SUPFAM" id="SSF57997">
    <property type="entry name" value="Tropomyosin"/>
    <property type="match status" value="1"/>
</dbReference>
<dbReference type="AlphaFoldDB" id="A0A3N4K0X6"/>
<dbReference type="InterPro" id="IPR006964">
    <property type="entry name" value="NUDE_dom"/>
</dbReference>
<dbReference type="Gene3D" id="6.10.250.1080">
    <property type="match status" value="1"/>
</dbReference>
<feature type="region of interest" description="Disordered" evidence="7">
    <location>
        <begin position="475"/>
        <end position="525"/>
    </location>
</feature>
<feature type="region of interest" description="Disordered" evidence="7">
    <location>
        <begin position="321"/>
        <end position="441"/>
    </location>
</feature>
<organism evidence="9 10">
    <name type="scientific">Choiromyces venosus 120613-1</name>
    <dbReference type="NCBI Taxonomy" id="1336337"/>
    <lineage>
        <taxon>Eukaryota</taxon>
        <taxon>Fungi</taxon>
        <taxon>Dikarya</taxon>
        <taxon>Ascomycota</taxon>
        <taxon>Pezizomycotina</taxon>
        <taxon>Pezizomycetes</taxon>
        <taxon>Pezizales</taxon>
        <taxon>Tuberaceae</taxon>
        <taxon>Choiromyces</taxon>
    </lineage>
</organism>
<dbReference type="STRING" id="1336337.A0A3N4K0X6"/>
<keyword evidence="3" id="KW-0963">Cytoplasm</keyword>
<feature type="compositionally biased region" description="Low complexity" evidence="7">
    <location>
        <begin position="217"/>
        <end position="241"/>
    </location>
</feature>
<dbReference type="Pfam" id="PF04880">
    <property type="entry name" value="NUDE_C"/>
    <property type="match status" value="1"/>
</dbReference>
<keyword evidence="10" id="KW-1185">Reference proteome</keyword>
<dbReference type="InterPro" id="IPR033494">
    <property type="entry name" value="NUDE"/>
</dbReference>
<keyword evidence="4" id="KW-0493">Microtubule</keyword>
<feature type="compositionally biased region" description="Polar residues" evidence="7">
    <location>
        <begin position="412"/>
        <end position="429"/>
    </location>
</feature>
<evidence type="ECO:0000256" key="6">
    <source>
        <dbReference type="ARBA" id="ARBA00023212"/>
    </source>
</evidence>
<proteinExistence type="inferred from homology"/>
<dbReference type="GO" id="GO:0051642">
    <property type="term" value="P:centrosome localization"/>
    <property type="evidence" value="ECO:0007669"/>
    <property type="project" value="TreeGrafter"/>
</dbReference>
<feature type="compositionally biased region" description="Low complexity" evidence="7">
    <location>
        <begin position="395"/>
        <end position="411"/>
    </location>
</feature>
<feature type="compositionally biased region" description="Basic residues" evidence="7">
    <location>
        <begin position="274"/>
        <end position="283"/>
    </location>
</feature>
<feature type="domain" description="NUDE" evidence="8">
    <location>
        <begin position="129"/>
        <end position="274"/>
    </location>
</feature>
<gene>
    <name evidence="9" type="ORF">L873DRAFT_1674388</name>
</gene>
<dbReference type="PANTHER" id="PTHR10921">
    <property type="entry name" value="NUCLEAR DISTRIBUTION PROTEIN NUDE HOMOLOG 1"/>
    <property type="match status" value="1"/>
</dbReference>
<evidence type="ECO:0000256" key="7">
    <source>
        <dbReference type="SAM" id="MobiDB-lite"/>
    </source>
</evidence>
<evidence type="ECO:0000256" key="1">
    <source>
        <dbReference type="ARBA" id="ARBA00004245"/>
    </source>
</evidence>
<reference evidence="9 10" key="1">
    <citation type="journal article" date="2018" name="Nat. Ecol. Evol.">
        <title>Pezizomycetes genomes reveal the molecular basis of ectomycorrhizal truffle lifestyle.</title>
        <authorList>
            <person name="Murat C."/>
            <person name="Payen T."/>
            <person name="Noel B."/>
            <person name="Kuo A."/>
            <person name="Morin E."/>
            <person name="Chen J."/>
            <person name="Kohler A."/>
            <person name="Krizsan K."/>
            <person name="Balestrini R."/>
            <person name="Da Silva C."/>
            <person name="Montanini B."/>
            <person name="Hainaut M."/>
            <person name="Levati E."/>
            <person name="Barry K.W."/>
            <person name="Belfiori B."/>
            <person name="Cichocki N."/>
            <person name="Clum A."/>
            <person name="Dockter R.B."/>
            <person name="Fauchery L."/>
            <person name="Guy J."/>
            <person name="Iotti M."/>
            <person name="Le Tacon F."/>
            <person name="Lindquist E.A."/>
            <person name="Lipzen A."/>
            <person name="Malagnac F."/>
            <person name="Mello A."/>
            <person name="Molinier V."/>
            <person name="Miyauchi S."/>
            <person name="Poulain J."/>
            <person name="Riccioni C."/>
            <person name="Rubini A."/>
            <person name="Sitrit Y."/>
            <person name="Splivallo R."/>
            <person name="Traeger S."/>
            <person name="Wang M."/>
            <person name="Zifcakova L."/>
            <person name="Wipf D."/>
            <person name="Zambonelli A."/>
            <person name="Paolocci F."/>
            <person name="Nowrousian M."/>
            <person name="Ottonello S."/>
            <person name="Baldrian P."/>
            <person name="Spatafora J.W."/>
            <person name="Henrissat B."/>
            <person name="Nagy L.G."/>
            <person name="Aury J.M."/>
            <person name="Wincker P."/>
            <person name="Grigoriev I.V."/>
            <person name="Bonfante P."/>
            <person name="Martin F.M."/>
        </authorList>
    </citation>
    <scope>NUCLEOTIDE SEQUENCE [LARGE SCALE GENOMIC DNA]</scope>
    <source>
        <strain evidence="9 10">120613-1</strain>
    </source>
</reference>